<protein>
    <recommendedName>
        <fullName evidence="6">Sulfotransferase domain-containing protein</fullName>
    </recommendedName>
</protein>
<keyword evidence="5" id="KW-0812">Transmembrane</keyword>
<dbReference type="Proteomes" id="UP001283361">
    <property type="component" value="Unassembled WGS sequence"/>
</dbReference>
<dbReference type="Pfam" id="PF00685">
    <property type="entry name" value="Sulfotransfer_1"/>
    <property type="match status" value="1"/>
</dbReference>
<evidence type="ECO:0000256" key="3">
    <source>
        <dbReference type="PIRSR" id="PIRSR637359-2"/>
    </source>
</evidence>
<evidence type="ECO:0000313" key="7">
    <source>
        <dbReference type="EMBL" id="KAK3735326.1"/>
    </source>
</evidence>
<dbReference type="EMBL" id="JAWDGP010006800">
    <property type="protein sequence ID" value="KAK3735326.1"/>
    <property type="molecule type" value="Genomic_DNA"/>
</dbReference>
<evidence type="ECO:0000256" key="5">
    <source>
        <dbReference type="SAM" id="Phobius"/>
    </source>
</evidence>
<dbReference type="InterPro" id="IPR027417">
    <property type="entry name" value="P-loop_NTPase"/>
</dbReference>
<reference evidence="7" key="1">
    <citation type="journal article" date="2023" name="G3 (Bethesda)">
        <title>A reference genome for the long-term kleptoplast-retaining sea slug Elysia crispata morphotype clarki.</title>
        <authorList>
            <person name="Eastman K.E."/>
            <person name="Pendleton A.L."/>
            <person name="Shaikh M.A."/>
            <person name="Suttiyut T."/>
            <person name="Ogas R."/>
            <person name="Tomko P."/>
            <person name="Gavelis G."/>
            <person name="Widhalm J.R."/>
            <person name="Wisecaver J.H."/>
        </authorList>
    </citation>
    <scope>NUCLEOTIDE SEQUENCE</scope>
    <source>
        <strain evidence="7">ECLA1</strain>
    </source>
</reference>
<evidence type="ECO:0000256" key="4">
    <source>
        <dbReference type="PIRSR" id="PIRSR637359-3"/>
    </source>
</evidence>
<keyword evidence="8" id="KW-1185">Reference proteome</keyword>
<keyword evidence="5" id="KW-0472">Membrane</keyword>
<gene>
    <name evidence="7" type="ORF">RRG08_019741</name>
</gene>
<feature type="binding site" evidence="3">
    <location>
        <position position="187"/>
    </location>
    <ligand>
        <name>3'-phosphoadenylyl sulfate</name>
        <dbReference type="ChEBI" id="CHEBI:58339"/>
    </ligand>
</feature>
<feature type="transmembrane region" description="Helical" evidence="5">
    <location>
        <begin position="15"/>
        <end position="35"/>
    </location>
</feature>
<dbReference type="SUPFAM" id="SSF52540">
    <property type="entry name" value="P-loop containing nucleoside triphosphate hydrolases"/>
    <property type="match status" value="1"/>
</dbReference>
<dbReference type="InterPro" id="IPR000863">
    <property type="entry name" value="Sulfotransferase_dom"/>
</dbReference>
<sequence>MATVKVTTFISQFSSLKMIVFALMASFILAVLVHLSMRDFHAVSTAAQKWSPGYGKGLPKVPFLQKSGKLGKGVELGLKRPSGRRQRLPTCLIIGFANHGARVLREILSIHPGIVAADREVKYFTENYQRGQTWYRQQMPLSLLSQTTVEETQNYILSSQALTRIFRFNANLKMIAVVQDPVNRLLSTYIRQTSSQAPNQPTFKEWCGYIHNTPKILQLINYEAPIRDVYSHFPTKNLLVLSKEDVEFRPMQTLHAVEKFLGLRIGLSDSEFVHNPVTGGNCFDTHGPRYPQIKAMLTPGTVLDLDSGCLVNAGNMPSVPGVRADPDFFQKVVGVIQKSNVRFFHLVGKTFDWTTNYKLALQRQSS</sequence>
<evidence type="ECO:0000313" key="8">
    <source>
        <dbReference type="Proteomes" id="UP001283361"/>
    </source>
</evidence>
<dbReference type="AlphaFoldDB" id="A0AAE1CTM9"/>
<keyword evidence="1" id="KW-0808">Transferase</keyword>
<keyword evidence="4" id="KW-1015">Disulfide bond</keyword>
<accession>A0AAE1CTM9</accession>
<dbReference type="GO" id="GO:0008467">
    <property type="term" value="F:[heparan sulfate]-glucosamine 3-sulfotransferase activity"/>
    <property type="evidence" value="ECO:0007669"/>
    <property type="project" value="TreeGrafter"/>
</dbReference>
<dbReference type="Gene3D" id="3.40.50.300">
    <property type="entry name" value="P-loop containing nucleotide triphosphate hydrolases"/>
    <property type="match status" value="1"/>
</dbReference>
<organism evidence="7 8">
    <name type="scientific">Elysia crispata</name>
    <name type="common">lettuce slug</name>
    <dbReference type="NCBI Taxonomy" id="231223"/>
    <lineage>
        <taxon>Eukaryota</taxon>
        <taxon>Metazoa</taxon>
        <taxon>Spiralia</taxon>
        <taxon>Lophotrochozoa</taxon>
        <taxon>Mollusca</taxon>
        <taxon>Gastropoda</taxon>
        <taxon>Heterobranchia</taxon>
        <taxon>Euthyneura</taxon>
        <taxon>Panpulmonata</taxon>
        <taxon>Sacoglossa</taxon>
        <taxon>Placobranchoidea</taxon>
        <taxon>Plakobranchidae</taxon>
        <taxon>Elysia</taxon>
    </lineage>
</organism>
<keyword evidence="2" id="KW-0325">Glycoprotein</keyword>
<dbReference type="PANTHER" id="PTHR10605">
    <property type="entry name" value="HEPARAN SULFATE SULFOTRANSFERASE"/>
    <property type="match status" value="1"/>
</dbReference>
<proteinExistence type="predicted"/>
<evidence type="ECO:0000256" key="1">
    <source>
        <dbReference type="ARBA" id="ARBA00022679"/>
    </source>
</evidence>
<evidence type="ECO:0000256" key="2">
    <source>
        <dbReference type="ARBA" id="ARBA00023180"/>
    </source>
</evidence>
<dbReference type="InterPro" id="IPR037359">
    <property type="entry name" value="NST/OST"/>
</dbReference>
<comment type="caution">
    <text evidence="7">The sequence shown here is derived from an EMBL/GenBank/DDBJ whole genome shotgun (WGS) entry which is preliminary data.</text>
</comment>
<evidence type="ECO:0000259" key="6">
    <source>
        <dbReference type="Pfam" id="PF00685"/>
    </source>
</evidence>
<feature type="disulfide bond" evidence="4">
    <location>
        <begin position="282"/>
        <end position="309"/>
    </location>
</feature>
<name>A0AAE1CTM9_9GAST</name>
<keyword evidence="5" id="KW-1133">Transmembrane helix</keyword>
<dbReference type="PANTHER" id="PTHR10605:SF72">
    <property type="entry name" value="HEPARAN SULFATE 3-O SULFOTRANSFERASE-B, ISOFORM A"/>
    <property type="match status" value="1"/>
</dbReference>
<feature type="domain" description="Sulfotransferase" evidence="6">
    <location>
        <begin position="91"/>
        <end position="265"/>
    </location>
</feature>